<feature type="compositionally biased region" description="Basic and acidic residues" evidence="1">
    <location>
        <begin position="1"/>
        <end position="11"/>
    </location>
</feature>
<dbReference type="AlphaFoldDB" id="A0A160PGV5"/>
<evidence type="ECO:0008006" key="4">
    <source>
        <dbReference type="Google" id="ProtNLM"/>
    </source>
</evidence>
<evidence type="ECO:0000256" key="1">
    <source>
        <dbReference type="SAM" id="MobiDB-lite"/>
    </source>
</evidence>
<sequence length="80" mass="8509">MVDASQIREHATVLGSDGGHVGTVDHVAKGEIKLTKSDSDAGGLHHYIPLDFVIAVEGDQVRLNRSADEVKREWSTSGAA</sequence>
<evidence type="ECO:0000313" key="2">
    <source>
        <dbReference type="EMBL" id="BAU91543.1"/>
    </source>
</evidence>
<gene>
    <name evidence="2" type="ORF">MPPM_2938</name>
</gene>
<dbReference type="Proteomes" id="UP000218288">
    <property type="component" value="Chromosome"/>
</dbReference>
<name>A0A160PGV5_9HYPH</name>
<dbReference type="RefSeq" id="WP_096485632.1">
    <property type="nucleotide sequence ID" value="NZ_AP014809.1"/>
</dbReference>
<proteinExistence type="predicted"/>
<protein>
    <recommendedName>
        <fullName evidence="4">DUF2171 domain-containing protein</fullName>
    </recommendedName>
</protein>
<dbReference type="Pfam" id="PF09939">
    <property type="entry name" value="DUF2171"/>
    <property type="match status" value="1"/>
</dbReference>
<reference evidence="2 3" key="1">
    <citation type="journal article" date="2016" name="Genome Announc.">
        <title>Complete Genome Sequence of Methylobacterium populi P-1M, Isolated from Pink-Pigmented Household Biofilm.</title>
        <authorList>
            <person name="Morohoshi T."/>
            <person name="Ikeda T."/>
        </authorList>
    </citation>
    <scope>NUCLEOTIDE SEQUENCE [LARGE SCALE GENOMIC DNA]</scope>
    <source>
        <strain evidence="2 3">P-1M</strain>
    </source>
</reference>
<dbReference type="InterPro" id="IPR018684">
    <property type="entry name" value="DUF2171"/>
</dbReference>
<organism evidence="2 3">
    <name type="scientific">Methylorubrum populi</name>
    <dbReference type="NCBI Taxonomy" id="223967"/>
    <lineage>
        <taxon>Bacteria</taxon>
        <taxon>Pseudomonadati</taxon>
        <taxon>Pseudomonadota</taxon>
        <taxon>Alphaproteobacteria</taxon>
        <taxon>Hyphomicrobiales</taxon>
        <taxon>Methylobacteriaceae</taxon>
        <taxon>Methylorubrum</taxon>
    </lineage>
</organism>
<feature type="region of interest" description="Disordered" evidence="1">
    <location>
        <begin position="1"/>
        <end position="20"/>
    </location>
</feature>
<dbReference type="EMBL" id="AP014809">
    <property type="protein sequence ID" value="BAU91543.1"/>
    <property type="molecule type" value="Genomic_DNA"/>
</dbReference>
<evidence type="ECO:0000313" key="3">
    <source>
        <dbReference type="Proteomes" id="UP000218288"/>
    </source>
</evidence>
<accession>A0A160PGV5</accession>
<dbReference type="OrthoDB" id="9803697at2"/>